<sequence length="182" mass="20569">MCNCFERISYILGNILYISQRLATCFAAGVALSCIIFTLIVMLSVGIGLGYNYCLVDTGTATPTTQDEFETIITLPTTTVNVSVARIDTPIVKPALFRGQRDDWHNEDLTRRRDSENESPIQEMARTEENNDEEWDDPVNAHVNKRAPLRPISYKSNSNYSQLLHKLRGINRNSTMPTFSYA</sequence>
<evidence type="ECO:0000313" key="4">
    <source>
        <dbReference type="Proteomes" id="UP000324832"/>
    </source>
</evidence>
<gene>
    <name evidence="3" type="ORF">LSINAPIS_LOCUS8794</name>
</gene>
<dbReference type="AlphaFoldDB" id="A0A5E4QIX7"/>
<protein>
    <submittedName>
        <fullName evidence="3">Uncharacterized protein</fullName>
    </submittedName>
</protein>
<keyword evidence="2" id="KW-0812">Transmembrane</keyword>
<name>A0A5E4QIX7_9NEOP</name>
<organism evidence="3 4">
    <name type="scientific">Leptidea sinapis</name>
    <dbReference type="NCBI Taxonomy" id="189913"/>
    <lineage>
        <taxon>Eukaryota</taxon>
        <taxon>Metazoa</taxon>
        <taxon>Ecdysozoa</taxon>
        <taxon>Arthropoda</taxon>
        <taxon>Hexapoda</taxon>
        <taxon>Insecta</taxon>
        <taxon>Pterygota</taxon>
        <taxon>Neoptera</taxon>
        <taxon>Endopterygota</taxon>
        <taxon>Lepidoptera</taxon>
        <taxon>Glossata</taxon>
        <taxon>Ditrysia</taxon>
        <taxon>Papilionoidea</taxon>
        <taxon>Pieridae</taxon>
        <taxon>Dismorphiinae</taxon>
        <taxon>Leptidea</taxon>
    </lineage>
</organism>
<feature type="compositionally biased region" description="Basic and acidic residues" evidence="1">
    <location>
        <begin position="107"/>
        <end position="116"/>
    </location>
</feature>
<evidence type="ECO:0000313" key="3">
    <source>
        <dbReference type="EMBL" id="VVC97543.1"/>
    </source>
</evidence>
<evidence type="ECO:0000256" key="1">
    <source>
        <dbReference type="SAM" id="MobiDB-lite"/>
    </source>
</evidence>
<keyword evidence="4" id="KW-1185">Reference proteome</keyword>
<keyword evidence="2" id="KW-1133">Transmembrane helix</keyword>
<dbReference type="PROSITE" id="PS51257">
    <property type="entry name" value="PROKAR_LIPOPROTEIN"/>
    <property type="match status" value="1"/>
</dbReference>
<feature type="transmembrane region" description="Helical" evidence="2">
    <location>
        <begin position="25"/>
        <end position="51"/>
    </location>
</feature>
<dbReference type="Proteomes" id="UP000324832">
    <property type="component" value="Unassembled WGS sequence"/>
</dbReference>
<dbReference type="OrthoDB" id="7491776at2759"/>
<accession>A0A5E4QIX7</accession>
<reference evidence="3 4" key="1">
    <citation type="submission" date="2017-07" db="EMBL/GenBank/DDBJ databases">
        <authorList>
            <person name="Talla V."/>
            <person name="Backstrom N."/>
        </authorList>
    </citation>
    <scope>NUCLEOTIDE SEQUENCE [LARGE SCALE GENOMIC DNA]</scope>
</reference>
<dbReference type="EMBL" id="FZQP02003222">
    <property type="protein sequence ID" value="VVC97543.1"/>
    <property type="molecule type" value="Genomic_DNA"/>
</dbReference>
<evidence type="ECO:0000256" key="2">
    <source>
        <dbReference type="SAM" id="Phobius"/>
    </source>
</evidence>
<keyword evidence="2" id="KW-0472">Membrane</keyword>
<feature type="region of interest" description="Disordered" evidence="1">
    <location>
        <begin position="107"/>
        <end position="138"/>
    </location>
</feature>
<proteinExistence type="predicted"/>